<feature type="transmembrane region" description="Helical" evidence="2">
    <location>
        <begin position="112"/>
        <end position="136"/>
    </location>
</feature>
<evidence type="ECO:0000313" key="5">
    <source>
        <dbReference type="Proteomes" id="UP001596422"/>
    </source>
</evidence>
<feature type="transmembrane region" description="Helical" evidence="2">
    <location>
        <begin position="203"/>
        <end position="225"/>
    </location>
</feature>
<feature type="transmembrane region" description="Helical" evidence="2">
    <location>
        <begin position="421"/>
        <end position="439"/>
    </location>
</feature>
<feature type="transmembrane region" description="Helical" evidence="2">
    <location>
        <begin position="278"/>
        <end position="304"/>
    </location>
</feature>
<name>A0ABW2A7Z4_9GAMM</name>
<feature type="transmembrane region" description="Helical" evidence="2">
    <location>
        <begin position="325"/>
        <end position="343"/>
    </location>
</feature>
<dbReference type="PANTHER" id="PTHR43849">
    <property type="entry name" value="BLL3936 PROTEIN"/>
    <property type="match status" value="1"/>
</dbReference>
<reference evidence="5" key="1">
    <citation type="journal article" date="2019" name="Int. J. Syst. Evol. Microbiol.">
        <title>The Global Catalogue of Microorganisms (GCM) 10K type strain sequencing project: providing services to taxonomists for standard genome sequencing and annotation.</title>
        <authorList>
            <consortium name="The Broad Institute Genomics Platform"/>
            <consortium name="The Broad Institute Genome Sequencing Center for Infectious Disease"/>
            <person name="Wu L."/>
            <person name="Ma J."/>
        </authorList>
    </citation>
    <scope>NUCLEOTIDE SEQUENCE [LARGE SCALE GENOMIC DNA]</scope>
    <source>
        <strain evidence="5">NBRC 111756</strain>
    </source>
</reference>
<comment type="function">
    <text evidence="1">Part of the tripartite ATP-independent periplasmic (TRAP) transport system.</text>
</comment>
<feature type="domain" description="TRAP C4-dicarboxylate transport system permease DctM subunit" evidence="3">
    <location>
        <begin position="122"/>
        <end position="533"/>
    </location>
</feature>
<dbReference type="EMBL" id="JBHSWE010000001">
    <property type="protein sequence ID" value="MFC6673439.1"/>
    <property type="molecule type" value="Genomic_DNA"/>
</dbReference>
<dbReference type="Proteomes" id="UP001596422">
    <property type="component" value="Unassembled WGS sequence"/>
</dbReference>
<evidence type="ECO:0000256" key="2">
    <source>
        <dbReference type="SAM" id="Phobius"/>
    </source>
</evidence>
<evidence type="ECO:0000256" key="1">
    <source>
        <dbReference type="RuleBase" id="RU369079"/>
    </source>
</evidence>
<feature type="transmembrane region" description="Helical" evidence="2">
    <location>
        <begin position="349"/>
        <end position="369"/>
    </location>
</feature>
<organism evidence="4 5">
    <name type="scientific">Marinobacterium aestuariivivens</name>
    <dbReference type="NCBI Taxonomy" id="1698799"/>
    <lineage>
        <taxon>Bacteria</taxon>
        <taxon>Pseudomonadati</taxon>
        <taxon>Pseudomonadota</taxon>
        <taxon>Gammaproteobacteria</taxon>
        <taxon>Oceanospirillales</taxon>
        <taxon>Oceanospirillaceae</taxon>
        <taxon>Marinobacterium</taxon>
    </lineage>
</organism>
<feature type="transmembrane region" description="Helical" evidence="2">
    <location>
        <begin position="27"/>
        <end position="45"/>
    </location>
</feature>
<feature type="transmembrane region" description="Helical" evidence="2">
    <location>
        <begin position="390"/>
        <end position="409"/>
    </location>
</feature>
<dbReference type="PANTHER" id="PTHR43849:SF2">
    <property type="entry name" value="BLL3936 PROTEIN"/>
    <property type="match status" value="1"/>
</dbReference>
<keyword evidence="1" id="KW-0997">Cell inner membrane</keyword>
<comment type="subcellular location">
    <subcellularLocation>
        <location evidence="1">Cell inner membrane</location>
        <topology evidence="1">Multi-pass membrane protein</topology>
    </subcellularLocation>
</comment>
<feature type="transmembrane region" description="Helical" evidence="2">
    <location>
        <begin position="156"/>
        <end position="182"/>
    </location>
</feature>
<evidence type="ECO:0000259" key="3">
    <source>
        <dbReference type="Pfam" id="PF06808"/>
    </source>
</evidence>
<feature type="transmembrane region" description="Helical" evidence="2">
    <location>
        <begin position="544"/>
        <end position="565"/>
    </location>
</feature>
<proteinExistence type="predicted"/>
<keyword evidence="1" id="KW-0813">Transport</keyword>
<gene>
    <name evidence="4" type="ORF">ACFQDL_27600</name>
</gene>
<dbReference type="NCBIfam" id="TIGR02123">
    <property type="entry name" value="TRAP_fused"/>
    <property type="match status" value="1"/>
</dbReference>
<keyword evidence="2" id="KW-1133">Transmembrane helix</keyword>
<dbReference type="Pfam" id="PF06808">
    <property type="entry name" value="DctM"/>
    <property type="match status" value="1"/>
</dbReference>
<sequence>MIALIGLGNVLPTFDVLPRIGPFAIEWYRPLFFWFCILAFLSHRLIRHHRPLDLLLFAVVALAAAYVSWDSYHIGQVLVDEIYFFGPREGITAAFAAALTIFICWKQWGAPIAILGMIAVLYLATGQYWPGVFATIPADISETLAANLWYSADQGILGSIMGIVLTTVLPFIVLGAVLEGAGAGSSMIRIAFYSMRRFRGGPAYAAISASALFGTVSGSAVANVVGTGVVTIPMIRRRGFSANFAGAVEAAASTGGQILPPIMGAAALVMADIVGVSYLSVITAVLLPALAYYVSLFMSVYFEAQRLNISATDDEQIEKPQTQDWLNLILVFGPIFLIVWLLISGMSPAGASISAILLLFPLSLINPTIRQKPFRLLEALSSGGHTVAQLIIAISIVGIVVATLEATGIPSKLAVLLTEAASSSLLMALIIAAIGCVVLGMGMPTLPAYIAIISVMGITLQQLGLDLLTAHMFVFFFGVASVITPPVAIAAYAAASISQGRPIGTAVESSRIGALIFLIPFAFALDPALLLGAASDAPLNPLHLAMSITGLLAAIYLAASALIGFDRCELGIPERLALFALALALLSPFVIAKLVALVIGGLLVARRILASRTTPAIKEV</sequence>
<protein>
    <submittedName>
        <fullName evidence="4">TRAP transporter permease</fullName>
    </submittedName>
</protein>
<comment type="caution">
    <text evidence="4">The sequence shown here is derived from an EMBL/GenBank/DDBJ whole genome shotgun (WGS) entry which is preliminary data.</text>
</comment>
<feature type="transmembrane region" description="Helical" evidence="2">
    <location>
        <begin position="470"/>
        <end position="492"/>
    </location>
</feature>
<feature type="transmembrane region" description="Helical" evidence="2">
    <location>
        <begin position="577"/>
        <end position="605"/>
    </location>
</feature>
<keyword evidence="2" id="KW-0812">Transmembrane</keyword>
<dbReference type="InterPro" id="IPR010656">
    <property type="entry name" value="DctM"/>
</dbReference>
<keyword evidence="5" id="KW-1185">Reference proteome</keyword>
<evidence type="ECO:0000313" key="4">
    <source>
        <dbReference type="EMBL" id="MFC6673439.1"/>
    </source>
</evidence>
<keyword evidence="2" id="KW-0472">Membrane</keyword>
<feature type="transmembrane region" description="Helical" evidence="2">
    <location>
        <begin position="89"/>
        <end position="105"/>
    </location>
</feature>
<feature type="transmembrane region" description="Helical" evidence="2">
    <location>
        <begin position="512"/>
        <end position="532"/>
    </location>
</feature>
<feature type="transmembrane region" description="Helical" evidence="2">
    <location>
        <begin position="52"/>
        <end position="69"/>
    </location>
</feature>
<dbReference type="InterPro" id="IPR011853">
    <property type="entry name" value="TRAP_DctM-Dct_fused"/>
</dbReference>
<keyword evidence="1" id="KW-1003">Cell membrane</keyword>
<accession>A0ABW2A7Z4</accession>